<dbReference type="InterPro" id="IPR035699">
    <property type="entry name" value="AAA_6"/>
</dbReference>
<evidence type="ECO:0008006" key="6">
    <source>
        <dbReference type="Google" id="ProtNLM"/>
    </source>
</evidence>
<evidence type="ECO:0000259" key="2">
    <source>
        <dbReference type="Pfam" id="PF07728"/>
    </source>
</evidence>
<evidence type="ECO:0000313" key="4">
    <source>
        <dbReference type="EMBL" id="CBY16431.1"/>
    </source>
</evidence>
<dbReference type="GO" id="GO:0051959">
    <property type="term" value="F:dynein light intermediate chain binding"/>
    <property type="evidence" value="ECO:0007669"/>
    <property type="project" value="InterPro"/>
</dbReference>
<dbReference type="InterPro" id="IPR027417">
    <property type="entry name" value="P-loop_NTPase"/>
</dbReference>
<dbReference type="Pfam" id="PF07728">
    <property type="entry name" value="AAA_5"/>
    <property type="match status" value="1"/>
</dbReference>
<dbReference type="PANTHER" id="PTHR46532:SF4">
    <property type="entry name" value="AAA+ ATPASE DOMAIN-CONTAINING PROTEIN"/>
    <property type="match status" value="1"/>
</dbReference>
<dbReference type="InParanoid" id="E4Y3N5"/>
<comment type="similarity">
    <text evidence="1">Belongs to the dynein heavy chain family.</text>
</comment>
<feature type="non-terminal residue" evidence="4">
    <location>
        <position position="404"/>
    </location>
</feature>
<dbReference type="PANTHER" id="PTHR46532">
    <property type="entry name" value="MALE FERTILITY FACTOR KL5"/>
    <property type="match status" value="1"/>
</dbReference>
<feature type="domain" description="ATPase dynein-related AAA" evidence="2">
    <location>
        <begin position="194"/>
        <end position="328"/>
    </location>
</feature>
<dbReference type="Pfam" id="PF12774">
    <property type="entry name" value="AAA_6"/>
    <property type="match status" value="1"/>
</dbReference>
<sequence>MSISNTRTSSSVALTVLLLRHLQIDVTSLSLRLLVWLSVALQLVPPVLVKPKLRKIWRKLLENTALSSTVPIRWISEIYIVLQAKKHRSRLFIFTDGDEVSMNPEFGLFITMNPGYAGRQELPENLKVQFRSVAMMVPDRQIIKRVKLAACGFNTNELLARNNVDKAGDIVNHPPWNLKVIQLFETQLVRHGIMTLGPTGTGKTRAIRTLMGAFTDEGRPHRELKMNPKAITAPQMFGRLDVATNDWTDGIFSTLWRRSHRTKKGEFVWIILDGPVDAIWIENLNSVLDDNKTLTLANGDRLVMAPCAKLVFEVHNIDNASPATVSRMGMIFLSSSALDWTPILEGWLNTRKPTEAGTFRELFHRENVFADVLAQVYQTYEPKMKLYECNYIIQATSVLAGLIP</sequence>
<evidence type="ECO:0000313" key="5">
    <source>
        <dbReference type="Proteomes" id="UP000001307"/>
    </source>
</evidence>
<dbReference type="GO" id="GO:0005858">
    <property type="term" value="C:axonemal dynein complex"/>
    <property type="evidence" value="ECO:0007669"/>
    <property type="project" value="TreeGrafter"/>
</dbReference>
<dbReference type="EMBL" id="FN654214">
    <property type="protein sequence ID" value="CBY16431.1"/>
    <property type="molecule type" value="Genomic_DNA"/>
</dbReference>
<dbReference type="InterPro" id="IPR026983">
    <property type="entry name" value="DHC"/>
</dbReference>
<accession>E4Y3N5</accession>
<dbReference type="AlphaFoldDB" id="E4Y3N5"/>
<dbReference type="SUPFAM" id="SSF52540">
    <property type="entry name" value="P-loop containing nucleoside triphosphate hydrolases"/>
    <property type="match status" value="1"/>
</dbReference>
<gene>
    <name evidence="4" type="ORF">GSOID_T00001595001</name>
</gene>
<dbReference type="InterPro" id="IPR011704">
    <property type="entry name" value="ATPase_dyneun-rel_AAA"/>
</dbReference>
<dbReference type="GO" id="GO:0016887">
    <property type="term" value="F:ATP hydrolysis activity"/>
    <property type="evidence" value="ECO:0007669"/>
    <property type="project" value="InterPro"/>
</dbReference>
<feature type="domain" description="Dynein heavy chain hydrolytic ATP-binding dynein motor region" evidence="3">
    <location>
        <begin position="77"/>
        <end position="162"/>
    </location>
</feature>
<evidence type="ECO:0000256" key="1">
    <source>
        <dbReference type="ARBA" id="ARBA00008887"/>
    </source>
</evidence>
<name>E4Y3N5_OIKDI</name>
<organism evidence="4">
    <name type="scientific">Oikopleura dioica</name>
    <name type="common">Tunicate</name>
    <dbReference type="NCBI Taxonomy" id="34765"/>
    <lineage>
        <taxon>Eukaryota</taxon>
        <taxon>Metazoa</taxon>
        <taxon>Chordata</taxon>
        <taxon>Tunicata</taxon>
        <taxon>Appendicularia</taxon>
        <taxon>Copelata</taxon>
        <taxon>Oikopleuridae</taxon>
        <taxon>Oikopleura</taxon>
    </lineage>
</organism>
<dbReference type="Gene3D" id="3.40.50.300">
    <property type="entry name" value="P-loop containing nucleotide triphosphate hydrolases"/>
    <property type="match status" value="2"/>
</dbReference>
<dbReference type="GO" id="GO:0005524">
    <property type="term" value="F:ATP binding"/>
    <property type="evidence" value="ECO:0007669"/>
    <property type="project" value="InterPro"/>
</dbReference>
<dbReference type="OrthoDB" id="447173at2759"/>
<evidence type="ECO:0000259" key="3">
    <source>
        <dbReference type="Pfam" id="PF12774"/>
    </source>
</evidence>
<keyword evidence="5" id="KW-1185">Reference proteome</keyword>
<dbReference type="FunFam" id="3.40.50.300:FF:001080">
    <property type="entry name" value="Dynein, axonemal, heavy chain 5"/>
    <property type="match status" value="1"/>
</dbReference>
<dbReference type="Proteomes" id="UP000001307">
    <property type="component" value="Unassembled WGS sequence"/>
</dbReference>
<protein>
    <recommendedName>
        <fullName evidence="6">Dynein heavy chain hydrolytic ATP-binding dynein motor region domain-containing protein</fullName>
    </recommendedName>
</protein>
<reference evidence="4" key="1">
    <citation type="journal article" date="2010" name="Science">
        <title>Plasticity of animal genome architecture unmasked by rapid evolution of a pelagic tunicate.</title>
        <authorList>
            <person name="Denoeud F."/>
            <person name="Henriet S."/>
            <person name="Mungpakdee S."/>
            <person name="Aury J.M."/>
            <person name="Da Silva C."/>
            <person name="Brinkmann H."/>
            <person name="Mikhaleva J."/>
            <person name="Olsen L.C."/>
            <person name="Jubin C."/>
            <person name="Canestro C."/>
            <person name="Bouquet J.M."/>
            <person name="Danks G."/>
            <person name="Poulain J."/>
            <person name="Campsteijn C."/>
            <person name="Adamski M."/>
            <person name="Cross I."/>
            <person name="Yadetie F."/>
            <person name="Muffato M."/>
            <person name="Louis A."/>
            <person name="Butcher S."/>
            <person name="Tsagkogeorga G."/>
            <person name="Konrad A."/>
            <person name="Singh S."/>
            <person name="Jensen M.F."/>
            <person name="Cong E.H."/>
            <person name="Eikeseth-Otteraa H."/>
            <person name="Noel B."/>
            <person name="Anthouard V."/>
            <person name="Porcel B.M."/>
            <person name="Kachouri-Lafond R."/>
            <person name="Nishino A."/>
            <person name="Ugolini M."/>
            <person name="Chourrout P."/>
            <person name="Nishida H."/>
            <person name="Aasland R."/>
            <person name="Huzurbazar S."/>
            <person name="Westhof E."/>
            <person name="Delsuc F."/>
            <person name="Lehrach H."/>
            <person name="Reinhardt R."/>
            <person name="Weissenbach J."/>
            <person name="Roy S.W."/>
            <person name="Artiguenave F."/>
            <person name="Postlethwait J.H."/>
            <person name="Manak J.R."/>
            <person name="Thompson E.M."/>
            <person name="Jaillon O."/>
            <person name="Du Pasquier L."/>
            <person name="Boudinot P."/>
            <person name="Liberles D.A."/>
            <person name="Volff J.N."/>
            <person name="Philippe H."/>
            <person name="Lenhard B."/>
            <person name="Roest Crollius H."/>
            <person name="Wincker P."/>
            <person name="Chourrout D."/>
        </authorList>
    </citation>
    <scope>NUCLEOTIDE SEQUENCE [LARGE SCALE GENOMIC DNA]</scope>
</reference>
<proteinExistence type="inferred from homology"/>
<dbReference type="GO" id="GO:0007018">
    <property type="term" value="P:microtubule-based movement"/>
    <property type="evidence" value="ECO:0007669"/>
    <property type="project" value="InterPro"/>
</dbReference>
<dbReference type="GO" id="GO:0045505">
    <property type="term" value="F:dynein intermediate chain binding"/>
    <property type="evidence" value="ECO:0007669"/>
    <property type="project" value="InterPro"/>
</dbReference>